<reference evidence="1 2" key="1">
    <citation type="submission" date="2018-08" db="EMBL/GenBank/DDBJ databases">
        <title>Recombination of ecologically and evolutionarily significant loci maintains genetic cohesion in the Pseudomonas syringae species complex.</title>
        <authorList>
            <person name="Dillon M."/>
            <person name="Thakur S."/>
            <person name="Almeida R.N.D."/>
            <person name="Weir B.S."/>
            <person name="Guttman D.S."/>
        </authorList>
    </citation>
    <scope>NUCLEOTIDE SEQUENCE [LARGE SCALE GENOMIC DNA]</scope>
    <source>
        <strain evidence="1 2">88_10</strain>
    </source>
</reference>
<feature type="non-terminal residue" evidence="1">
    <location>
        <position position="1"/>
    </location>
</feature>
<name>A0A3M3AYR7_PSEYM</name>
<proteinExistence type="predicted"/>
<dbReference type="GO" id="GO:0003676">
    <property type="term" value="F:nucleic acid binding"/>
    <property type="evidence" value="ECO:0007669"/>
    <property type="project" value="InterPro"/>
</dbReference>
<dbReference type="EMBL" id="RBNL01000218">
    <property type="protein sequence ID" value="RMM05515.1"/>
    <property type="molecule type" value="Genomic_DNA"/>
</dbReference>
<dbReference type="InterPro" id="IPR012337">
    <property type="entry name" value="RNaseH-like_sf"/>
</dbReference>
<dbReference type="Gene3D" id="3.30.420.10">
    <property type="entry name" value="Ribonuclease H-like superfamily/Ribonuclease H"/>
    <property type="match status" value="1"/>
</dbReference>
<gene>
    <name evidence="1" type="ORF">APX70_08077</name>
</gene>
<protein>
    <submittedName>
        <fullName evidence="1">Ribonuclease T</fullName>
    </submittedName>
</protein>
<evidence type="ECO:0000313" key="2">
    <source>
        <dbReference type="Proteomes" id="UP000282378"/>
    </source>
</evidence>
<dbReference type="Proteomes" id="UP000282378">
    <property type="component" value="Unassembled WGS sequence"/>
</dbReference>
<organism evidence="1 2">
    <name type="scientific">Pseudomonas syringae pv. maculicola</name>
    <dbReference type="NCBI Taxonomy" id="59511"/>
    <lineage>
        <taxon>Bacteria</taxon>
        <taxon>Pseudomonadati</taxon>
        <taxon>Pseudomonadota</taxon>
        <taxon>Gammaproteobacteria</taxon>
        <taxon>Pseudomonadales</taxon>
        <taxon>Pseudomonadaceae</taxon>
        <taxon>Pseudomonas</taxon>
    </lineage>
</organism>
<accession>A0A3M3AYR7</accession>
<comment type="caution">
    <text evidence="1">The sequence shown here is derived from an EMBL/GenBank/DDBJ whole genome shotgun (WGS) entry which is preliminary data.</text>
</comment>
<sequence>EAHSARYDTEKTAELFCGIVNRWKEMGGWEDFDD</sequence>
<dbReference type="SUPFAM" id="SSF53098">
    <property type="entry name" value="Ribonuclease H-like"/>
    <property type="match status" value="1"/>
</dbReference>
<evidence type="ECO:0000313" key="1">
    <source>
        <dbReference type="EMBL" id="RMM05515.1"/>
    </source>
</evidence>
<dbReference type="AlphaFoldDB" id="A0A3M3AYR7"/>
<dbReference type="InterPro" id="IPR036397">
    <property type="entry name" value="RNaseH_sf"/>
</dbReference>